<dbReference type="AlphaFoldDB" id="A0A7W7LBX7"/>
<comment type="caution">
    <text evidence="1">The sequence shown here is derived from an EMBL/GenBank/DDBJ whole genome shotgun (WGS) entry which is preliminary data.</text>
</comment>
<sequence>MVCSVIRGGEGFAAGRVAAGGEALPGCCYQVTRSWRGP</sequence>
<protein>
    <submittedName>
        <fullName evidence="1">Uncharacterized protein</fullName>
    </submittedName>
</protein>
<evidence type="ECO:0000313" key="2">
    <source>
        <dbReference type="Proteomes" id="UP000556436"/>
    </source>
</evidence>
<organism evidence="1 2">
    <name type="scientific">Streptomyces netropsis</name>
    <name type="common">Streptoverticillium netropsis</name>
    <dbReference type="NCBI Taxonomy" id="55404"/>
    <lineage>
        <taxon>Bacteria</taxon>
        <taxon>Bacillati</taxon>
        <taxon>Actinomycetota</taxon>
        <taxon>Actinomycetes</taxon>
        <taxon>Kitasatosporales</taxon>
        <taxon>Streptomycetaceae</taxon>
        <taxon>Streptomyces</taxon>
    </lineage>
</organism>
<name>A0A7W7LBX7_STRNE</name>
<evidence type="ECO:0000313" key="1">
    <source>
        <dbReference type="EMBL" id="MBB4887335.1"/>
    </source>
</evidence>
<reference evidence="1 2" key="1">
    <citation type="submission" date="2020-08" db="EMBL/GenBank/DDBJ databases">
        <title>Genomic Encyclopedia of Type Strains, Phase III (KMG-III): the genomes of soil and plant-associated and newly described type strains.</title>
        <authorList>
            <person name="Whitman W."/>
        </authorList>
    </citation>
    <scope>NUCLEOTIDE SEQUENCE [LARGE SCALE GENOMIC DNA]</scope>
    <source>
        <strain evidence="1 2">CECT 3265</strain>
    </source>
</reference>
<accession>A0A7W7LBX7</accession>
<dbReference type="Proteomes" id="UP000556436">
    <property type="component" value="Unassembled WGS sequence"/>
</dbReference>
<keyword evidence="2" id="KW-1185">Reference proteome</keyword>
<dbReference type="EMBL" id="JACHJG010000006">
    <property type="protein sequence ID" value="MBB4887335.1"/>
    <property type="molecule type" value="Genomic_DNA"/>
</dbReference>
<proteinExistence type="predicted"/>
<gene>
    <name evidence="1" type="ORF">FHS38_003389</name>
</gene>